<dbReference type="Proteomes" id="UP000002358">
    <property type="component" value="Chromosome 1"/>
</dbReference>
<evidence type="ECO:0000313" key="4">
    <source>
        <dbReference type="Proteomes" id="UP000002358"/>
    </source>
</evidence>
<evidence type="ECO:0000256" key="2">
    <source>
        <dbReference type="SAM" id="MobiDB-lite"/>
    </source>
</evidence>
<dbReference type="GeneID" id="100680238"/>
<dbReference type="GO" id="GO:0003700">
    <property type="term" value="F:DNA-binding transcription factor activity"/>
    <property type="evidence" value="ECO:0007669"/>
    <property type="project" value="InterPro"/>
</dbReference>
<feature type="compositionally biased region" description="Acidic residues" evidence="2">
    <location>
        <begin position="11"/>
        <end position="25"/>
    </location>
</feature>
<dbReference type="EnsemblMetazoa" id="XM_016981069">
    <property type="protein sequence ID" value="XP_016836558"/>
    <property type="gene ID" value="LOC100680238"/>
</dbReference>
<keyword evidence="1" id="KW-0175">Coiled coil</keyword>
<dbReference type="EnsemblMetazoa" id="XM_016981067">
    <property type="protein sequence ID" value="XP_016836556"/>
    <property type="gene ID" value="LOC100680238"/>
</dbReference>
<dbReference type="EnsemblMetazoa" id="XM_032596065">
    <property type="protein sequence ID" value="XP_032451956"/>
    <property type="gene ID" value="LOC100680238"/>
</dbReference>
<dbReference type="KEGG" id="nvi:100680238"/>
<organism evidence="3 4">
    <name type="scientific">Nasonia vitripennis</name>
    <name type="common">Parasitic wasp</name>
    <dbReference type="NCBI Taxonomy" id="7425"/>
    <lineage>
        <taxon>Eukaryota</taxon>
        <taxon>Metazoa</taxon>
        <taxon>Ecdysozoa</taxon>
        <taxon>Arthropoda</taxon>
        <taxon>Hexapoda</taxon>
        <taxon>Insecta</taxon>
        <taxon>Pterygota</taxon>
        <taxon>Neoptera</taxon>
        <taxon>Endopterygota</taxon>
        <taxon>Hymenoptera</taxon>
        <taxon>Apocrita</taxon>
        <taxon>Proctotrupomorpha</taxon>
        <taxon>Chalcidoidea</taxon>
        <taxon>Pteromalidae</taxon>
        <taxon>Pteromalinae</taxon>
        <taxon>Nasonia</taxon>
    </lineage>
</organism>
<feature type="region of interest" description="Disordered" evidence="2">
    <location>
        <begin position="1"/>
        <end position="87"/>
    </location>
</feature>
<evidence type="ECO:0000313" key="3">
    <source>
        <dbReference type="EnsemblMetazoa" id="XP_016836558"/>
    </source>
</evidence>
<feature type="compositionally biased region" description="Polar residues" evidence="2">
    <location>
        <begin position="304"/>
        <end position="329"/>
    </location>
</feature>
<feature type="region of interest" description="Disordered" evidence="2">
    <location>
        <begin position="271"/>
        <end position="329"/>
    </location>
</feature>
<dbReference type="InParanoid" id="A0A7M7M1I8"/>
<dbReference type="RefSeq" id="XP_016836557.1">
    <property type="nucleotide sequence ID" value="XM_016981068.3"/>
</dbReference>
<dbReference type="RefSeq" id="XP_032451956.1">
    <property type="nucleotide sequence ID" value="XM_032596065.1"/>
</dbReference>
<feature type="compositionally biased region" description="Polar residues" evidence="2">
    <location>
        <begin position="45"/>
        <end position="58"/>
    </location>
</feature>
<dbReference type="Gene3D" id="1.20.5.170">
    <property type="match status" value="1"/>
</dbReference>
<dbReference type="RefSeq" id="XP_016836556.1">
    <property type="nucleotide sequence ID" value="XM_016981067.3"/>
</dbReference>
<keyword evidence="4" id="KW-1185">Reference proteome</keyword>
<dbReference type="RefSeq" id="XP_016836558.1">
    <property type="nucleotide sequence ID" value="XM_016981069.3"/>
</dbReference>
<protein>
    <recommendedName>
        <fullName evidence="5">BZIP domain-containing protein</fullName>
    </recommendedName>
</protein>
<proteinExistence type="predicted"/>
<dbReference type="AlphaFoldDB" id="A0A7M7M1I8"/>
<feature type="coiled-coil region" evidence="1">
    <location>
        <begin position="106"/>
        <end position="140"/>
    </location>
</feature>
<dbReference type="InterPro" id="IPR046347">
    <property type="entry name" value="bZIP_sf"/>
</dbReference>
<dbReference type="SMR" id="A0A7M7M1I8"/>
<reference evidence="3" key="1">
    <citation type="submission" date="2021-01" db="UniProtKB">
        <authorList>
            <consortium name="EnsemblMetazoa"/>
        </authorList>
    </citation>
    <scope>IDENTIFICATION</scope>
</reference>
<name>A0A7M7M1I8_NASVI</name>
<accession>A0A7M7M1I8</accession>
<feature type="compositionally biased region" description="Basic and acidic residues" evidence="2">
    <location>
        <begin position="26"/>
        <end position="37"/>
    </location>
</feature>
<dbReference type="EnsemblMetazoa" id="XM_016981068">
    <property type="protein sequence ID" value="XP_016836557"/>
    <property type="gene ID" value="LOC100680238"/>
</dbReference>
<dbReference type="SUPFAM" id="SSF57959">
    <property type="entry name" value="Leucine zipper domain"/>
    <property type="match status" value="1"/>
</dbReference>
<sequence>MASKRQHMIDYAEDSYTDDEDEMDLDDHQEQMQENRPRVGRPRKTSVTTNSSMETLTNHGKADNISINDGGASTVRRRGRGPSKRPCLNRNALMARENRQRKKEYIERIESRLQICQKENMELNTTIKQQAIEIKRLNSEVSYLKTVLSNKSRITSLLQAMNESLQRMHGDETNNAASNFPGAAANSSAPVVKPNGSGLACKPSVDVLNWITSGQNTSSKTNNVSMPLSGSTNNCSEVFRDDSRGPVYGQMNNTVKVARKTMPLNSCQTTKVENSHSIESIEEDEKRLLQKSSPNPGSFCEYQTGRSSAGLDNQVPTTPMSASNSLKNEASLSDTEYSQLSTFNVDLFDNFESEVVNPLQLEQGAPDLFNEDTLFHTLDKDAGMLSNDIIDPLEISKMSDALNEKTLFNSLENTGVCLHINSSRVSLEYCSICHMNSLNNEYH</sequence>
<evidence type="ECO:0008006" key="5">
    <source>
        <dbReference type="Google" id="ProtNLM"/>
    </source>
</evidence>
<dbReference type="OrthoDB" id="6606299at2759"/>
<evidence type="ECO:0000256" key="1">
    <source>
        <dbReference type="SAM" id="Coils"/>
    </source>
</evidence>